<evidence type="ECO:0000313" key="4">
    <source>
        <dbReference type="Proteomes" id="UP000269076"/>
    </source>
</evidence>
<dbReference type="Proteomes" id="UP000269076">
    <property type="component" value="Chromosome"/>
</dbReference>
<dbReference type="RefSeq" id="WP_115620218.1">
    <property type="nucleotide sequence ID" value="NZ_CP033928.1"/>
</dbReference>
<gene>
    <name evidence="1" type="ORF">EG340_09140</name>
    <name evidence="2" type="ORF">NCTC13532_02080</name>
</gene>
<dbReference type="AlphaFoldDB" id="A0A381FJ14"/>
<name>A0A381FJ14_9FLAO</name>
<evidence type="ECO:0000313" key="2">
    <source>
        <dbReference type="EMBL" id="SUX46526.1"/>
    </source>
</evidence>
<evidence type="ECO:0000313" key="3">
    <source>
        <dbReference type="Proteomes" id="UP000254282"/>
    </source>
</evidence>
<sequence>METIKLSIEIEKESLPLIKKILENISGIVKVEEEDKLLESFLMMEKQFLNGNLHTVSEENFKKNIEDKVCELYSQK</sequence>
<dbReference type="Proteomes" id="UP000254282">
    <property type="component" value="Unassembled WGS sequence"/>
</dbReference>
<organism evidence="2 3">
    <name type="scientific">Chryseobacterium indoltheticum</name>
    <dbReference type="NCBI Taxonomy" id="254"/>
    <lineage>
        <taxon>Bacteria</taxon>
        <taxon>Pseudomonadati</taxon>
        <taxon>Bacteroidota</taxon>
        <taxon>Flavobacteriia</taxon>
        <taxon>Flavobacteriales</taxon>
        <taxon>Weeksellaceae</taxon>
        <taxon>Chryseobacterium group</taxon>
        <taxon>Chryseobacterium</taxon>
    </lineage>
</organism>
<protein>
    <submittedName>
        <fullName evidence="2">Uncharacterized protein</fullName>
    </submittedName>
</protein>
<dbReference type="EMBL" id="UFVR01000004">
    <property type="protein sequence ID" value="SUX46526.1"/>
    <property type="molecule type" value="Genomic_DNA"/>
</dbReference>
<reference evidence="1 4" key="2">
    <citation type="submission" date="2018-11" db="EMBL/GenBank/DDBJ databases">
        <title>Proposal to divide the Flavobacteriaceae and reorganize its genera based on Amino Acid Identity values calculated from whole genome sequences.</title>
        <authorList>
            <person name="Nicholson A.C."/>
            <person name="Gulvik C.A."/>
            <person name="Whitney A.M."/>
            <person name="Humrighouse B.W."/>
            <person name="Bell M."/>
            <person name="Holmes B."/>
            <person name="Steigerwalt A."/>
            <person name="Villarma A."/>
            <person name="Sheth M."/>
            <person name="Batra D."/>
            <person name="Pryor J."/>
            <person name="Bernardet J.-F."/>
            <person name="Hugo C."/>
            <person name="Kampfer P."/>
            <person name="Newman J."/>
            <person name="Mcquiston J.R."/>
        </authorList>
    </citation>
    <scope>NUCLEOTIDE SEQUENCE [LARGE SCALE GENOMIC DNA]</scope>
    <source>
        <strain evidence="1 4">G0211</strain>
    </source>
</reference>
<dbReference type="EMBL" id="CP033928">
    <property type="protein sequence ID" value="AZA61185.1"/>
    <property type="molecule type" value="Genomic_DNA"/>
</dbReference>
<accession>A0A381FJ14</accession>
<proteinExistence type="predicted"/>
<evidence type="ECO:0000313" key="1">
    <source>
        <dbReference type="EMBL" id="AZA61185.1"/>
    </source>
</evidence>
<reference evidence="2 3" key="1">
    <citation type="submission" date="2018-06" db="EMBL/GenBank/DDBJ databases">
        <authorList>
            <consortium name="Pathogen Informatics"/>
            <person name="Doyle S."/>
        </authorList>
    </citation>
    <scope>NUCLEOTIDE SEQUENCE [LARGE SCALE GENOMIC DNA]</scope>
    <source>
        <strain evidence="2 3">NCTC13532</strain>
    </source>
</reference>